<dbReference type="InterPro" id="IPR001867">
    <property type="entry name" value="OmpR/PhoB-type_DNA-bd"/>
</dbReference>
<dbReference type="GO" id="GO:0005829">
    <property type="term" value="C:cytosol"/>
    <property type="evidence" value="ECO:0007669"/>
    <property type="project" value="TreeGrafter"/>
</dbReference>
<keyword evidence="4 7" id="KW-0238">DNA-binding</keyword>
<evidence type="ECO:0000256" key="3">
    <source>
        <dbReference type="ARBA" id="ARBA00023015"/>
    </source>
</evidence>
<keyword evidence="2" id="KW-0902">Two-component regulatory system</keyword>
<dbReference type="Proteomes" id="UP000305888">
    <property type="component" value="Plasmid pD4M1A"/>
</dbReference>
<dbReference type="PANTHER" id="PTHR48111">
    <property type="entry name" value="REGULATOR OF RPOS"/>
    <property type="match status" value="1"/>
</dbReference>
<dbReference type="InterPro" id="IPR036388">
    <property type="entry name" value="WH-like_DNA-bd_sf"/>
</dbReference>
<keyword evidence="1 6" id="KW-0597">Phosphoprotein</keyword>
<feature type="domain" description="Response regulatory" evidence="8">
    <location>
        <begin position="2"/>
        <end position="116"/>
    </location>
</feature>
<evidence type="ECO:0000256" key="1">
    <source>
        <dbReference type="ARBA" id="ARBA00022553"/>
    </source>
</evidence>
<dbReference type="AlphaFoldDB" id="A0A5B8G5J6"/>
<dbReference type="InterPro" id="IPR011006">
    <property type="entry name" value="CheY-like_superfamily"/>
</dbReference>
<dbReference type="SMART" id="SM00448">
    <property type="entry name" value="REC"/>
    <property type="match status" value="1"/>
</dbReference>
<dbReference type="SUPFAM" id="SSF46894">
    <property type="entry name" value="C-terminal effector domain of the bipartite response regulators"/>
    <property type="match status" value="1"/>
</dbReference>
<dbReference type="Pfam" id="PF00072">
    <property type="entry name" value="Response_reg"/>
    <property type="match status" value="1"/>
</dbReference>
<dbReference type="CDD" id="cd00383">
    <property type="entry name" value="trans_reg_C"/>
    <property type="match status" value="1"/>
</dbReference>
<dbReference type="KEGG" id="ppru:FDP22_18120"/>
<name>A0A5B8G5J6_9RHOB</name>
<dbReference type="Gene3D" id="1.10.10.10">
    <property type="entry name" value="Winged helix-like DNA-binding domain superfamily/Winged helix DNA-binding domain"/>
    <property type="match status" value="1"/>
</dbReference>
<feature type="DNA-binding region" description="OmpR/PhoB-type" evidence="7">
    <location>
        <begin position="115"/>
        <end position="220"/>
    </location>
</feature>
<dbReference type="InterPro" id="IPR001789">
    <property type="entry name" value="Sig_transdc_resp-reg_receiver"/>
</dbReference>
<evidence type="ECO:0000259" key="9">
    <source>
        <dbReference type="PROSITE" id="PS51755"/>
    </source>
</evidence>
<feature type="modified residue" description="4-aspartylphosphate" evidence="6">
    <location>
        <position position="51"/>
    </location>
</feature>
<dbReference type="PROSITE" id="PS50110">
    <property type="entry name" value="RESPONSE_REGULATORY"/>
    <property type="match status" value="1"/>
</dbReference>
<evidence type="ECO:0000256" key="5">
    <source>
        <dbReference type="ARBA" id="ARBA00023163"/>
    </source>
</evidence>
<dbReference type="GO" id="GO:0032993">
    <property type="term" value="C:protein-DNA complex"/>
    <property type="evidence" value="ECO:0007669"/>
    <property type="project" value="TreeGrafter"/>
</dbReference>
<dbReference type="Pfam" id="PF00486">
    <property type="entry name" value="Trans_reg_C"/>
    <property type="match status" value="1"/>
</dbReference>
<gene>
    <name evidence="10" type="ORF">FDP22_18120</name>
</gene>
<dbReference type="InterPro" id="IPR016032">
    <property type="entry name" value="Sig_transdc_resp-reg_C-effctor"/>
</dbReference>
<evidence type="ECO:0000259" key="8">
    <source>
        <dbReference type="PROSITE" id="PS50110"/>
    </source>
</evidence>
<keyword evidence="11" id="KW-1185">Reference proteome</keyword>
<keyword evidence="10" id="KW-0614">Plasmid</keyword>
<dbReference type="GO" id="GO:0000156">
    <property type="term" value="F:phosphorelay response regulator activity"/>
    <property type="evidence" value="ECO:0007669"/>
    <property type="project" value="TreeGrafter"/>
</dbReference>
<dbReference type="Gene3D" id="3.40.50.2300">
    <property type="match status" value="1"/>
</dbReference>
<protein>
    <submittedName>
        <fullName evidence="10">Response regulator transcription factor</fullName>
    </submittedName>
</protein>
<organism evidence="10 11">
    <name type="scientific">Paroceanicella profunda</name>
    <dbReference type="NCBI Taxonomy" id="2579971"/>
    <lineage>
        <taxon>Bacteria</taxon>
        <taxon>Pseudomonadati</taxon>
        <taxon>Pseudomonadota</taxon>
        <taxon>Alphaproteobacteria</taxon>
        <taxon>Rhodobacterales</taxon>
        <taxon>Paracoccaceae</taxon>
        <taxon>Paroceanicella</taxon>
    </lineage>
</organism>
<keyword evidence="3" id="KW-0805">Transcription regulation</keyword>
<proteinExistence type="predicted"/>
<evidence type="ECO:0000313" key="11">
    <source>
        <dbReference type="Proteomes" id="UP000305888"/>
    </source>
</evidence>
<keyword evidence="5" id="KW-0804">Transcription</keyword>
<evidence type="ECO:0000256" key="7">
    <source>
        <dbReference type="PROSITE-ProRule" id="PRU01091"/>
    </source>
</evidence>
<dbReference type="OrthoDB" id="9802426at2"/>
<dbReference type="EMBL" id="CP040819">
    <property type="protein sequence ID" value="QDL94263.1"/>
    <property type="molecule type" value="Genomic_DNA"/>
</dbReference>
<dbReference type="PROSITE" id="PS51755">
    <property type="entry name" value="OMPR_PHOB"/>
    <property type="match status" value="1"/>
</dbReference>
<evidence type="ECO:0000256" key="4">
    <source>
        <dbReference type="ARBA" id="ARBA00023125"/>
    </source>
</evidence>
<evidence type="ECO:0000313" key="10">
    <source>
        <dbReference type="EMBL" id="QDL94263.1"/>
    </source>
</evidence>
<feature type="domain" description="OmpR/PhoB-type" evidence="9">
    <location>
        <begin position="115"/>
        <end position="220"/>
    </location>
</feature>
<dbReference type="SMART" id="SM00862">
    <property type="entry name" value="Trans_reg_C"/>
    <property type="match status" value="1"/>
</dbReference>
<dbReference type="SUPFAM" id="SSF52172">
    <property type="entry name" value="CheY-like"/>
    <property type="match status" value="1"/>
</dbReference>
<dbReference type="GO" id="GO:0000976">
    <property type="term" value="F:transcription cis-regulatory region binding"/>
    <property type="evidence" value="ECO:0007669"/>
    <property type="project" value="TreeGrafter"/>
</dbReference>
<reference evidence="10 11" key="1">
    <citation type="submission" date="2019-06" db="EMBL/GenBank/DDBJ databases">
        <title>Genome sequence of Rhodobacteraceae bacterium D4M1.</title>
        <authorList>
            <person name="Cao J."/>
        </authorList>
    </citation>
    <scope>NUCLEOTIDE SEQUENCE [LARGE SCALE GENOMIC DNA]</scope>
    <source>
        <strain evidence="10 11">D4M1</strain>
        <plasmid evidence="11">pd4m1a</plasmid>
    </source>
</reference>
<dbReference type="GO" id="GO:0006355">
    <property type="term" value="P:regulation of DNA-templated transcription"/>
    <property type="evidence" value="ECO:0007669"/>
    <property type="project" value="InterPro"/>
</dbReference>
<geneLocation type="plasmid" evidence="11">
    <name>pd4m1a</name>
</geneLocation>
<evidence type="ECO:0000256" key="6">
    <source>
        <dbReference type="PROSITE-ProRule" id="PRU00169"/>
    </source>
</evidence>
<evidence type="ECO:0000256" key="2">
    <source>
        <dbReference type="ARBA" id="ARBA00023012"/>
    </source>
</evidence>
<dbReference type="InterPro" id="IPR039420">
    <property type="entry name" value="WalR-like"/>
</dbReference>
<dbReference type="PANTHER" id="PTHR48111:SF22">
    <property type="entry name" value="REGULATOR OF RPOS"/>
    <property type="match status" value="1"/>
</dbReference>
<sequence length="223" mass="24152">MPILVAEDDEDIASALQRGLGRAGFEVVVAHDAAAALRLGRARGFSAAVIDVMLGDEDGRDLVRALRRAGMTAPIVMLSALSGVDDRAEGLEAGADDYVAKPFDLADLAARIRVQARRRAGGEPRGPALRYDPERRLASGPTRTVQLTDREGLLLSLLMDQRGRILSRGEIFDTLWADTGGSSENVVDVYIGYLRRKLAPMSDFGLDLRTVRGRGFVLMETSE</sequence>
<accession>A0A5B8G5J6</accession>